<keyword evidence="4" id="KW-0472">Membrane</keyword>
<accession>A0ABV8SJ45</accession>
<evidence type="ECO:0000256" key="5">
    <source>
        <dbReference type="ARBA" id="ARBA00023237"/>
    </source>
</evidence>
<evidence type="ECO:0000256" key="1">
    <source>
        <dbReference type="ARBA" id="ARBA00004442"/>
    </source>
</evidence>
<evidence type="ECO:0000313" key="8">
    <source>
        <dbReference type="Proteomes" id="UP001595904"/>
    </source>
</evidence>
<dbReference type="InterPro" id="IPR010583">
    <property type="entry name" value="MipA"/>
</dbReference>
<evidence type="ECO:0000256" key="6">
    <source>
        <dbReference type="SAM" id="SignalP"/>
    </source>
</evidence>
<reference evidence="8" key="1">
    <citation type="journal article" date="2019" name="Int. J. Syst. Evol. Microbiol.">
        <title>The Global Catalogue of Microorganisms (GCM) 10K type strain sequencing project: providing services to taxonomists for standard genome sequencing and annotation.</title>
        <authorList>
            <consortium name="The Broad Institute Genomics Platform"/>
            <consortium name="The Broad Institute Genome Sequencing Center for Infectious Disease"/>
            <person name="Wu L."/>
            <person name="Ma J."/>
        </authorList>
    </citation>
    <scope>NUCLEOTIDE SEQUENCE [LARGE SCALE GENOMIC DNA]</scope>
    <source>
        <strain evidence="8">CGMCC 1.10759</strain>
    </source>
</reference>
<protein>
    <submittedName>
        <fullName evidence="7">MipA/OmpV family protein</fullName>
    </submittedName>
</protein>
<feature type="signal peptide" evidence="6">
    <location>
        <begin position="1"/>
        <end position="28"/>
    </location>
</feature>
<organism evidence="7 8">
    <name type="scientific">Steroidobacter flavus</name>
    <dbReference type="NCBI Taxonomy" id="1842136"/>
    <lineage>
        <taxon>Bacteria</taxon>
        <taxon>Pseudomonadati</taxon>
        <taxon>Pseudomonadota</taxon>
        <taxon>Gammaproteobacteria</taxon>
        <taxon>Steroidobacterales</taxon>
        <taxon>Steroidobacteraceae</taxon>
        <taxon>Steroidobacter</taxon>
    </lineage>
</organism>
<feature type="chain" id="PRO_5047421062" evidence="6">
    <location>
        <begin position="29"/>
        <end position="271"/>
    </location>
</feature>
<dbReference type="EMBL" id="JBHSDU010000001">
    <property type="protein sequence ID" value="MFC4307492.1"/>
    <property type="molecule type" value="Genomic_DNA"/>
</dbReference>
<evidence type="ECO:0000256" key="2">
    <source>
        <dbReference type="ARBA" id="ARBA00005722"/>
    </source>
</evidence>
<evidence type="ECO:0000256" key="4">
    <source>
        <dbReference type="ARBA" id="ARBA00023136"/>
    </source>
</evidence>
<name>A0ABV8SJ45_9GAMM</name>
<keyword evidence="3 6" id="KW-0732">Signal</keyword>
<proteinExistence type="inferred from homology"/>
<keyword evidence="8" id="KW-1185">Reference proteome</keyword>
<comment type="similarity">
    <text evidence="2">Belongs to the MipA/OmpV family.</text>
</comment>
<evidence type="ECO:0000256" key="3">
    <source>
        <dbReference type="ARBA" id="ARBA00022729"/>
    </source>
</evidence>
<dbReference type="Proteomes" id="UP001595904">
    <property type="component" value="Unassembled WGS sequence"/>
</dbReference>
<evidence type="ECO:0000313" key="7">
    <source>
        <dbReference type="EMBL" id="MFC4307492.1"/>
    </source>
</evidence>
<dbReference type="Pfam" id="PF06629">
    <property type="entry name" value="MipA"/>
    <property type="match status" value="1"/>
</dbReference>
<keyword evidence="5" id="KW-0998">Cell outer membrane</keyword>
<gene>
    <name evidence="7" type="ORF">ACFPN2_00220</name>
</gene>
<dbReference type="RefSeq" id="WP_380593803.1">
    <property type="nucleotide sequence ID" value="NZ_JBHSDU010000001.1"/>
</dbReference>
<dbReference type="PANTHER" id="PTHR38776:SF1">
    <property type="entry name" value="MLTA-INTERACTING PROTEIN-RELATED"/>
    <property type="match status" value="1"/>
</dbReference>
<sequence length="271" mass="29216">MRLANKRCPWLVPTSAALALASSTNVIAAEEEPKKGPWEITLGAGAVNLPEYIGSDEYETRGMPVVSVRYKRFFLGGAPGSGSPAGIGAHLYEGESFRLGAVVSVDATKPREESDDESLRGLGDIDAAVRAGLFSSYRVASWLTLRASAMTDVSDKQQGTTANFDAEFTYRPTARLTLSGGPGLTWADEEYMQTFFGITDEQAARSGLAAYTPEAGVSVVRLSVGAQYQFSRTWFAGARFTAAQLQDDATAGPIVKDKNQNLYALYFGYRF</sequence>
<comment type="subcellular location">
    <subcellularLocation>
        <location evidence="1">Cell outer membrane</location>
    </subcellularLocation>
</comment>
<comment type="caution">
    <text evidence="7">The sequence shown here is derived from an EMBL/GenBank/DDBJ whole genome shotgun (WGS) entry which is preliminary data.</text>
</comment>
<dbReference type="PANTHER" id="PTHR38776">
    <property type="entry name" value="MLTA-INTERACTING PROTEIN-RELATED"/>
    <property type="match status" value="1"/>
</dbReference>